<evidence type="ECO:0000313" key="2">
    <source>
        <dbReference type="EMBL" id="CAL1384302.1"/>
    </source>
</evidence>
<dbReference type="EMBL" id="OZ034817">
    <property type="protein sequence ID" value="CAL1384302.1"/>
    <property type="molecule type" value="Genomic_DNA"/>
</dbReference>
<keyword evidence="3" id="KW-1185">Reference proteome</keyword>
<gene>
    <name evidence="2" type="ORF">LTRI10_LOCUS25517</name>
</gene>
<feature type="region of interest" description="Disordered" evidence="1">
    <location>
        <begin position="32"/>
        <end position="78"/>
    </location>
</feature>
<protein>
    <submittedName>
        <fullName evidence="2">Uncharacterized protein</fullName>
    </submittedName>
</protein>
<name>A0AAV2EF26_9ROSI</name>
<dbReference type="Proteomes" id="UP001497516">
    <property type="component" value="Chromosome 4"/>
</dbReference>
<reference evidence="2 3" key="1">
    <citation type="submission" date="2024-04" db="EMBL/GenBank/DDBJ databases">
        <authorList>
            <person name="Fracassetti M."/>
        </authorList>
    </citation>
    <scope>NUCLEOTIDE SEQUENCE [LARGE SCALE GENOMIC DNA]</scope>
</reference>
<dbReference type="AlphaFoldDB" id="A0AAV2EF26"/>
<evidence type="ECO:0000256" key="1">
    <source>
        <dbReference type="SAM" id="MobiDB-lite"/>
    </source>
</evidence>
<proteinExistence type="predicted"/>
<organism evidence="2 3">
    <name type="scientific">Linum trigynum</name>
    <dbReference type="NCBI Taxonomy" id="586398"/>
    <lineage>
        <taxon>Eukaryota</taxon>
        <taxon>Viridiplantae</taxon>
        <taxon>Streptophyta</taxon>
        <taxon>Embryophyta</taxon>
        <taxon>Tracheophyta</taxon>
        <taxon>Spermatophyta</taxon>
        <taxon>Magnoliopsida</taxon>
        <taxon>eudicotyledons</taxon>
        <taxon>Gunneridae</taxon>
        <taxon>Pentapetalae</taxon>
        <taxon>rosids</taxon>
        <taxon>fabids</taxon>
        <taxon>Malpighiales</taxon>
        <taxon>Linaceae</taxon>
        <taxon>Linum</taxon>
    </lineage>
</organism>
<sequence>MESAYLHLIETCAMEQLHRVKLDTVGLGASLFDLRPTSPAKPDKEGPNSNAGPRPLAKPRDGKNIRKRGYPPEPGLIG</sequence>
<evidence type="ECO:0000313" key="3">
    <source>
        <dbReference type="Proteomes" id="UP001497516"/>
    </source>
</evidence>
<accession>A0AAV2EF26</accession>